<gene>
    <name evidence="2" type="ORF">FHX76_000377</name>
</gene>
<dbReference type="GO" id="GO:0004519">
    <property type="term" value="F:endonuclease activity"/>
    <property type="evidence" value="ECO:0007669"/>
    <property type="project" value="UniProtKB-KW"/>
</dbReference>
<evidence type="ECO:0000259" key="1">
    <source>
        <dbReference type="Pfam" id="PF09851"/>
    </source>
</evidence>
<dbReference type="AlphaFoldDB" id="A0A7X5TSK1"/>
<feature type="domain" description="SHOCT" evidence="1">
    <location>
        <begin position="196"/>
        <end position="222"/>
    </location>
</feature>
<comment type="caution">
    <text evidence="2">The sequence shown here is derived from an EMBL/GenBank/DDBJ whole genome shotgun (WGS) entry which is preliminary data.</text>
</comment>
<proteinExistence type="predicted"/>
<dbReference type="Proteomes" id="UP000541033">
    <property type="component" value="Unassembled WGS sequence"/>
</dbReference>
<keyword evidence="3" id="KW-1185">Reference proteome</keyword>
<sequence length="225" mass="24178">MGMFDKIKDSANQAITNAKDATLKLKGDVAADVRDDETSEVTATEIPPLYAVTSHISGKNAQVRLWPDRIEWERARGVSAGKVALATMTAGASMLATGIKGGKDGFDMVLLEHVTNVSNRKDGMLYHLVEVQTSSGAAVNTTAFRVSRDEAAEFRQAIITAMQAQKASSHPTVNVNVAQVAQSTAVSQSTPDFAGQLRQLAELRDAGILSELEFETKKTELLARM</sequence>
<dbReference type="EMBL" id="JAAMOX010000001">
    <property type="protein sequence ID" value="NIH52509.1"/>
    <property type="molecule type" value="Genomic_DNA"/>
</dbReference>
<dbReference type="InterPro" id="IPR018649">
    <property type="entry name" value="SHOCT"/>
</dbReference>
<dbReference type="RefSeq" id="WP_167147163.1">
    <property type="nucleotide sequence ID" value="NZ_JAAMOX010000001.1"/>
</dbReference>
<accession>A0A7X5TSK1</accession>
<organism evidence="2 3">
    <name type="scientific">Lysinibacter cavernae</name>
    <dbReference type="NCBI Taxonomy" id="1640652"/>
    <lineage>
        <taxon>Bacteria</taxon>
        <taxon>Bacillati</taxon>
        <taxon>Actinomycetota</taxon>
        <taxon>Actinomycetes</taxon>
        <taxon>Micrococcales</taxon>
        <taxon>Microbacteriaceae</taxon>
        <taxon>Lysinibacter</taxon>
    </lineage>
</organism>
<keyword evidence="2" id="KW-0378">Hydrolase</keyword>
<keyword evidence="2" id="KW-0255">Endonuclease</keyword>
<keyword evidence="2" id="KW-0540">Nuclease</keyword>
<dbReference type="Pfam" id="PF09851">
    <property type="entry name" value="SHOCT"/>
    <property type="match status" value="1"/>
</dbReference>
<reference evidence="2 3" key="1">
    <citation type="submission" date="2020-02" db="EMBL/GenBank/DDBJ databases">
        <title>Sequencing the genomes of 1000 actinobacteria strains.</title>
        <authorList>
            <person name="Klenk H.-P."/>
        </authorList>
    </citation>
    <scope>NUCLEOTIDE SEQUENCE [LARGE SCALE GENOMIC DNA]</scope>
    <source>
        <strain evidence="2 3">DSM 27960</strain>
    </source>
</reference>
<name>A0A7X5TSK1_9MICO</name>
<protein>
    <submittedName>
        <fullName evidence="2">Holliday junction resolvase-like predicted endonuclease</fullName>
    </submittedName>
</protein>
<evidence type="ECO:0000313" key="3">
    <source>
        <dbReference type="Proteomes" id="UP000541033"/>
    </source>
</evidence>
<evidence type="ECO:0000313" key="2">
    <source>
        <dbReference type="EMBL" id="NIH52509.1"/>
    </source>
</evidence>